<dbReference type="PANTHER" id="PTHR40661">
    <property type="match status" value="1"/>
</dbReference>
<evidence type="ECO:0000259" key="4">
    <source>
        <dbReference type="PROSITE" id="PS50943"/>
    </source>
</evidence>
<dbReference type="SMART" id="SM00530">
    <property type="entry name" value="HTH_XRE"/>
    <property type="match status" value="1"/>
</dbReference>
<dbReference type="SUPFAM" id="SSF47413">
    <property type="entry name" value="lambda repressor-like DNA-binding domains"/>
    <property type="match status" value="1"/>
</dbReference>
<sequence>MERVSPANRLKQLMSERNLKQVDILNMSIPYQKSLGIKMSKSHLSQYVNGKSNPDQNKLYLLGKTLNVNEAWLMGFDVPKDRVPDEKRNDENDTQEINITPIFNQLNKENQQDIYNYAEQKLASQDSKITHIPKKDKEEVIDLAAHSEIDGRVYSKEEIKGIMNYLDQFIDK</sequence>
<dbReference type="PANTHER" id="PTHR40661:SF1">
    <property type="entry name" value="HTH CRO_C1-TYPE DOMAIN-CONTAINING PROTEIN"/>
    <property type="match status" value="1"/>
</dbReference>
<dbReference type="Proteomes" id="UP000194933">
    <property type="component" value="Unassembled WGS sequence"/>
</dbReference>
<dbReference type="GO" id="GO:0003677">
    <property type="term" value="F:DNA binding"/>
    <property type="evidence" value="ECO:0007669"/>
    <property type="project" value="UniProtKB-KW"/>
</dbReference>
<keyword evidence="1" id="KW-0805">Transcription regulation</keyword>
<keyword evidence="6" id="KW-1185">Reference proteome</keyword>
<keyword evidence="2" id="KW-0238">DNA-binding</keyword>
<evidence type="ECO:0000313" key="6">
    <source>
        <dbReference type="Proteomes" id="UP000194933"/>
    </source>
</evidence>
<dbReference type="RefSeq" id="WP_086285148.1">
    <property type="nucleotide sequence ID" value="NZ_NGMO01000003.1"/>
</dbReference>
<evidence type="ECO:0000313" key="5">
    <source>
        <dbReference type="EMBL" id="OTP10404.1"/>
    </source>
</evidence>
<evidence type="ECO:0000256" key="3">
    <source>
        <dbReference type="ARBA" id="ARBA00023163"/>
    </source>
</evidence>
<evidence type="ECO:0000256" key="1">
    <source>
        <dbReference type="ARBA" id="ARBA00023015"/>
    </source>
</evidence>
<dbReference type="STRING" id="1987383.A5844_002104"/>
<reference evidence="5 6" key="1">
    <citation type="submission" date="2017-05" db="EMBL/GenBank/DDBJ databases">
        <title>The Genome Sequence of Enterococcus sp. 10A9_DIV0425.</title>
        <authorList>
            <consortium name="The Broad Institute Genomics Platform"/>
            <consortium name="The Broad Institute Genomic Center for Infectious Diseases"/>
            <person name="Earl A."/>
            <person name="Manson A."/>
            <person name="Schwartman J."/>
            <person name="Gilmore M."/>
            <person name="Abouelleil A."/>
            <person name="Cao P."/>
            <person name="Chapman S."/>
            <person name="Cusick C."/>
            <person name="Shea T."/>
            <person name="Young S."/>
            <person name="Neafsey D."/>
            <person name="Nusbaum C."/>
            <person name="Birren B."/>
        </authorList>
    </citation>
    <scope>NUCLEOTIDE SEQUENCE [LARGE SCALE GENOMIC DNA]</scope>
    <source>
        <strain evidence="5 6">10A9_DIV0425</strain>
    </source>
</reference>
<name>A0A242JYK4_9ENTE</name>
<dbReference type="Gene3D" id="1.10.260.40">
    <property type="entry name" value="lambda repressor-like DNA-binding domains"/>
    <property type="match status" value="1"/>
</dbReference>
<feature type="domain" description="HTH cro/C1-type" evidence="4">
    <location>
        <begin position="39"/>
        <end position="73"/>
    </location>
</feature>
<dbReference type="AlphaFoldDB" id="A0A242JYK4"/>
<dbReference type="Pfam" id="PF01381">
    <property type="entry name" value="HTH_3"/>
    <property type="match status" value="1"/>
</dbReference>
<dbReference type="InterPro" id="IPR001387">
    <property type="entry name" value="Cro/C1-type_HTH"/>
</dbReference>
<accession>A0A242JYK4</accession>
<keyword evidence="3" id="KW-0804">Transcription</keyword>
<comment type="caution">
    <text evidence="5">The sequence shown here is derived from an EMBL/GenBank/DDBJ whole genome shotgun (WGS) entry which is preliminary data.</text>
</comment>
<dbReference type="PROSITE" id="PS50943">
    <property type="entry name" value="HTH_CROC1"/>
    <property type="match status" value="1"/>
</dbReference>
<organism evidence="5 6">
    <name type="scientific">Candidatus Enterococcus wittei</name>
    <dbReference type="NCBI Taxonomy" id="1987383"/>
    <lineage>
        <taxon>Bacteria</taxon>
        <taxon>Bacillati</taxon>
        <taxon>Bacillota</taxon>
        <taxon>Bacilli</taxon>
        <taxon>Lactobacillales</taxon>
        <taxon>Enterococcaceae</taxon>
        <taxon>Enterococcus</taxon>
    </lineage>
</organism>
<dbReference type="EMBL" id="NGMO01000003">
    <property type="protein sequence ID" value="OTP10404.1"/>
    <property type="molecule type" value="Genomic_DNA"/>
</dbReference>
<dbReference type="CDD" id="cd00093">
    <property type="entry name" value="HTH_XRE"/>
    <property type="match status" value="1"/>
</dbReference>
<evidence type="ECO:0000256" key="2">
    <source>
        <dbReference type="ARBA" id="ARBA00023125"/>
    </source>
</evidence>
<proteinExistence type="predicted"/>
<gene>
    <name evidence="5" type="ORF">A5844_002104</name>
</gene>
<protein>
    <recommendedName>
        <fullName evidence="4">HTH cro/C1-type domain-containing protein</fullName>
    </recommendedName>
</protein>
<dbReference type="InterPro" id="IPR010982">
    <property type="entry name" value="Lambda_DNA-bd_dom_sf"/>
</dbReference>